<dbReference type="PANTHER" id="PTHR30204">
    <property type="entry name" value="REDOX-CYCLING DRUG-SENSING TRANSCRIPTIONAL ACTIVATOR SOXR"/>
    <property type="match status" value="1"/>
</dbReference>
<dbReference type="InterPro" id="IPR009061">
    <property type="entry name" value="DNA-bd_dom_put_sf"/>
</dbReference>
<keyword evidence="2" id="KW-0812">Transmembrane</keyword>
<feature type="transmembrane region" description="Helical" evidence="2">
    <location>
        <begin position="150"/>
        <end position="171"/>
    </location>
</feature>
<reference evidence="4 5" key="1">
    <citation type="submission" date="2019-09" db="EMBL/GenBank/DDBJ databases">
        <title>Phylogenetic characterization of a novel taxon of the genus Bifidobacterium: Bifidobacterium choloepi sp. nov.</title>
        <authorList>
            <person name="Modesto M."/>
            <person name="Satti M."/>
        </authorList>
    </citation>
    <scope>NUCLEOTIDE SEQUENCE [LARGE SCALE GENOMIC DNA]</scope>
    <source>
        <strain evidence="4 5">BRDM6</strain>
    </source>
</reference>
<dbReference type="PANTHER" id="PTHR30204:SF96">
    <property type="entry name" value="CHROMOSOME-ANCHORING PROTEIN RACA"/>
    <property type="match status" value="1"/>
</dbReference>
<organism evidence="4 5">
    <name type="scientific">Bifidobacterium choloepi</name>
    <dbReference type="NCBI Taxonomy" id="2614131"/>
    <lineage>
        <taxon>Bacteria</taxon>
        <taxon>Bacillati</taxon>
        <taxon>Actinomycetota</taxon>
        <taxon>Actinomycetes</taxon>
        <taxon>Bifidobacteriales</taxon>
        <taxon>Bifidobacteriaceae</taxon>
        <taxon>Bifidobacterium</taxon>
    </lineage>
</organism>
<dbReference type="GO" id="GO:0003700">
    <property type="term" value="F:DNA-binding transcription factor activity"/>
    <property type="evidence" value="ECO:0007669"/>
    <property type="project" value="InterPro"/>
</dbReference>
<evidence type="ECO:0000259" key="3">
    <source>
        <dbReference type="PROSITE" id="PS50937"/>
    </source>
</evidence>
<feature type="domain" description="HTH merR-type" evidence="3">
    <location>
        <begin position="15"/>
        <end position="84"/>
    </location>
</feature>
<dbReference type="SUPFAM" id="SSF46955">
    <property type="entry name" value="Putative DNA-binding domain"/>
    <property type="match status" value="1"/>
</dbReference>
<sequence length="256" mass="28885">MHCNGSTKGGRPLSTYTTGDVAKLCGVSVRTIQYYDRQGLLNPSSMSTGGKRLYDDADVRALEYILMLKDTGLSLAAIRTVMESPYSTRMLQDLLGEQRQKLESGIAEAQRRITAIDALDDDLALHGTLTVADRTDMANHMASKTLSHRFFALMIIVSILADIAWIGTLVWSIHTGIWWIFSIGLAAAVIMMAAMTASYYRHVVYWDPATRREFRPAFWSWFFARHTLHTRLLRAPGSNEKVWCVEHFQGRVPVRK</sequence>
<keyword evidence="1" id="KW-0238">DNA-binding</keyword>
<dbReference type="InterPro" id="IPR047057">
    <property type="entry name" value="MerR_fam"/>
</dbReference>
<keyword evidence="2" id="KW-0472">Membrane</keyword>
<dbReference type="CDD" id="cd01106">
    <property type="entry name" value="HTH_TipAL-Mta"/>
    <property type="match status" value="1"/>
</dbReference>
<dbReference type="EMBL" id="VYSG01000001">
    <property type="protein sequence ID" value="NEG69199.1"/>
    <property type="molecule type" value="Genomic_DNA"/>
</dbReference>
<evidence type="ECO:0000256" key="1">
    <source>
        <dbReference type="ARBA" id="ARBA00023125"/>
    </source>
</evidence>
<dbReference type="PRINTS" id="PR00040">
    <property type="entry name" value="HTHMERR"/>
</dbReference>
<evidence type="ECO:0000256" key="2">
    <source>
        <dbReference type="SAM" id="Phobius"/>
    </source>
</evidence>
<dbReference type="Pfam" id="PF13411">
    <property type="entry name" value="MerR_1"/>
    <property type="match status" value="1"/>
</dbReference>
<evidence type="ECO:0000313" key="5">
    <source>
        <dbReference type="Proteomes" id="UP000469292"/>
    </source>
</evidence>
<keyword evidence="2" id="KW-1133">Transmembrane helix</keyword>
<dbReference type="AlphaFoldDB" id="A0A6I5N0L4"/>
<gene>
    <name evidence="4" type="ORF">F6S87_00865</name>
</gene>
<dbReference type="InterPro" id="IPR000551">
    <property type="entry name" value="MerR-type_HTH_dom"/>
</dbReference>
<proteinExistence type="predicted"/>
<name>A0A6I5N0L4_9BIFI</name>
<dbReference type="Gene3D" id="1.10.1660.10">
    <property type="match status" value="1"/>
</dbReference>
<comment type="caution">
    <text evidence="4">The sequence shown here is derived from an EMBL/GenBank/DDBJ whole genome shotgun (WGS) entry which is preliminary data.</text>
</comment>
<evidence type="ECO:0000313" key="4">
    <source>
        <dbReference type="EMBL" id="NEG69199.1"/>
    </source>
</evidence>
<dbReference type="PROSITE" id="PS50937">
    <property type="entry name" value="HTH_MERR_2"/>
    <property type="match status" value="1"/>
</dbReference>
<keyword evidence="5" id="KW-1185">Reference proteome</keyword>
<dbReference type="GO" id="GO:0003677">
    <property type="term" value="F:DNA binding"/>
    <property type="evidence" value="ECO:0007669"/>
    <property type="project" value="UniProtKB-KW"/>
</dbReference>
<feature type="transmembrane region" description="Helical" evidence="2">
    <location>
        <begin position="177"/>
        <end position="200"/>
    </location>
</feature>
<dbReference type="SMART" id="SM00422">
    <property type="entry name" value="HTH_MERR"/>
    <property type="match status" value="1"/>
</dbReference>
<accession>A0A6I5N0L4</accession>
<protein>
    <submittedName>
        <fullName evidence="4">MerR family transcriptional regulator</fullName>
    </submittedName>
</protein>
<dbReference type="Proteomes" id="UP000469292">
    <property type="component" value="Unassembled WGS sequence"/>
</dbReference>